<evidence type="ECO:0000256" key="1">
    <source>
        <dbReference type="SAM" id="MobiDB-lite"/>
    </source>
</evidence>
<evidence type="ECO:0008006" key="4">
    <source>
        <dbReference type="Google" id="ProtNLM"/>
    </source>
</evidence>
<dbReference type="PROSITE" id="PS51257">
    <property type="entry name" value="PROKAR_LIPOPROTEIN"/>
    <property type="match status" value="1"/>
</dbReference>
<feature type="region of interest" description="Disordered" evidence="1">
    <location>
        <begin position="54"/>
        <end position="96"/>
    </location>
</feature>
<accession>A0A5B9MDH4</accession>
<organism evidence="2 3">
    <name type="scientific">Stieleria maiorica</name>
    <dbReference type="NCBI Taxonomy" id="2795974"/>
    <lineage>
        <taxon>Bacteria</taxon>
        <taxon>Pseudomonadati</taxon>
        <taxon>Planctomycetota</taxon>
        <taxon>Planctomycetia</taxon>
        <taxon>Pirellulales</taxon>
        <taxon>Pirellulaceae</taxon>
        <taxon>Stieleria</taxon>
    </lineage>
</organism>
<evidence type="ECO:0000313" key="2">
    <source>
        <dbReference type="EMBL" id="QEF99128.1"/>
    </source>
</evidence>
<dbReference type="InterPro" id="IPR007433">
    <property type="entry name" value="DUF481"/>
</dbReference>
<name>A0A5B9MDH4_9BACT</name>
<evidence type="ECO:0000313" key="3">
    <source>
        <dbReference type="Proteomes" id="UP000321353"/>
    </source>
</evidence>
<dbReference type="EMBL" id="CP036264">
    <property type="protein sequence ID" value="QEF99128.1"/>
    <property type="molecule type" value="Genomic_DNA"/>
</dbReference>
<dbReference type="AlphaFoldDB" id="A0A5B9MDH4"/>
<reference evidence="2 3" key="1">
    <citation type="submission" date="2019-02" db="EMBL/GenBank/DDBJ databases">
        <title>Planctomycetal bacteria perform biofilm scaping via a novel small molecule.</title>
        <authorList>
            <person name="Jeske O."/>
            <person name="Boedeker C."/>
            <person name="Wiegand S."/>
            <person name="Breitling P."/>
            <person name="Kallscheuer N."/>
            <person name="Jogler M."/>
            <person name="Rohde M."/>
            <person name="Petersen J."/>
            <person name="Medema M.H."/>
            <person name="Surup F."/>
            <person name="Jogler C."/>
        </authorList>
    </citation>
    <scope>NUCLEOTIDE SEQUENCE [LARGE SCALE GENOMIC DNA]</scope>
    <source>
        <strain evidence="2 3">Mal15</strain>
    </source>
</reference>
<dbReference type="Proteomes" id="UP000321353">
    <property type="component" value="Chromosome"/>
</dbReference>
<feature type="compositionally biased region" description="Low complexity" evidence="1">
    <location>
        <begin position="73"/>
        <end position="87"/>
    </location>
</feature>
<sequence length="420" mass="45475">MAKTGRPGGLRRAGALAALVLLGCLLVWGGLLPERVAMADTPLWRLGLPTFRGKPPEQKAQEGPAFSFPPPGAEIAAPPGAEIAAPPDSEFPSATEATEVSLADVQPAAYQAGPGEIATVSYPGLPMSPLPATSELAFPVAPPANSPVVNAPAVNTNRPAPESVPAPAPSTPIGQAIASGEAVEPAPLAEETEAWYQVPWRWVTRGWKNHAELGLDGSSGNSRTLALQTGLEMKRKTDRYTLGIDFDYRKATNRGVTTEDNGRLNLDYDRLFEDSRWSAFGKFGAEWDQFKAFDSRLNLNSGLGYHFVRTDDALLATKFGAGASKEIGAPDDSWKPEAVFGAEAEYQLNRYNKMKAKVDYFPAWEDFSDYRLVSDVAWEILLDDTDNLSLKLALTDRYDSTPQGAKPNDVYYSLLLLVKF</sequence>
<dbReference type="Pfam" id="PF04338">
    <property type="entry name" value="DUF481"/>
    <property type="match status" value="1"/>
</dbReference>
<proteinExistence type="predicted"/>
<keyword evidence="3" id="KW-1185">Reference proteome</keyword>
<dbReference type="KEGG" id="smam:Mal15_31880"/>
<gene>
    <name evidence="2" type="ORF">Mal15_31880</name>
</gene>
<protein>
    <recommendedName>
        <fullName evidence="4">DUF481 domain-containing protein</fullName>
    </recommendedName>
</protein>